<evidence type="ECO:0000313" key="2">
    <source>
        <dbReference type="EMBL" id="GAA2080837.1"/>
    </source>
</evidence>
<keyword evidence="1" id="KW-0472">Membrane</keyword>
<feature type="transmembrane region" description="Helical" evidence="1">
    <location>
        <begin position="119"/>
        <end position="141"/>
    </location>
</feature>
<dbReference type="EMBL" id="BAAAPY010000007">
    <property type="protein sequence ID" value="GAA2080837.1"/>
    <property type="molecule type" value="Genomic_DNA"/>
</dbReference>
<gene>
    <name evidence="2" type="ORF">GCM10009821_21700</name>
</gene>
<feature type="transmembrane region" description="Helical" evidence="1">
    <location>
        <begin position="85"/>
        <end position="107"/>
    </location>
</feature>
<organism evidence="2 3">
    <name type="scientific">Aeromicrobium halocynthiae</name>
    <dbReference type="NCBI Taxonomy" id="560557"/>
    <lineage>
        <taxon>Bacteria</taxon>
        <taxon>Bacillati</taxon>
        <taxon>Actinomycetota</taxon>
        <taxon>Actinomycetes</taxon>
        <taxon>Propionibacteriales</taxon>
        <taxon>Nocardioidaceae</taxon>
        <taxon>Aeromicrobium</taxon>
    </lineage>
</organism>
<feature type="transmembrane region" description="Helical" evidence="1">
    <location>
        <begin position="282"/>
        <end position="306"/>
    </location>
</feature>
<name>A0ABN2W1H6_9ACTN</name>
<dbReference type="Pfam" id="PF22564">
    <property type="entry name" value="HAAS"/>
    <property type="match status" value="1"/>
</dbReference>
<keyword evidence="1" id="KW-0812">Transmembrane</keyword>
<proteinExistence type="predicted"/>
<comment type="caution">
    <text evidence="2">The sequence shown here is derived from an EMBL/GenBank/DDBJ whole genome shotgun (WGS) entry which is preliminary data.</text>
</comment>
<feature type="transmembrane region" description="Helical" evidence="1">
    <location>
        <begin position="169"/>
        <end position="189"/>
    </location>
</feature>
<dbReference type="RefSeq" id="WP_344328187.1">
    <property type="nucleotide sequence ID" value="NZ_BAAAPY010000007.1"/>
</dbReference>
<keyword evidence="3" id="KW-1185">Reference proteome</keyword>
<reference evidence="2 3" key="1">
    <citation type="journal article" date="2019" name="Int. J. Syst. Evol. Microbiol.">
        <title>The Global Catalogue of Microorganisms (GCM) 10K type strain sequencing project: providing services to taxonomists for standard genome sequencing and annotation.</title>
        <authorList>
            <consortium name="The Broad Institute Genomics Platform"/>
            <consortium name="The Broad Institute Genome Sequencing Center for Infectious Disease"/>
            <person name="Wu L."/>
            <person name="Ma J."/>
        </authorList>
    </citation>
    <scope>NUCLEOTIDE SEQUENCE [LARGE SCALE GENOMIC DNA]</scope>
    <source>
        <strain evidence="2 3">JCM 15749</strain>
    </source>
</reference>
<evidence type="ECO:0000313" key="3">
    <source>
        <dbReference type="Proteomes" id="UP001501480"/>
    </source>
</evidence>
<dbReference type="Proteomes" id="UP001501480">
    <property type="component" value="Unassembled WGS sequence"/>
</dbReference>
<feature type="transmembrane region" description="Helical" evidence="1">
    <location>
        <begin position="240"/>
        <end position="262"/>
    </location>
</feature>
<sequence length="316" mass="34713">MTTTLTDRYVHAVQRSVPEARREEIGRELRSSIDDMVDARDDLDRDEAERVVLTDLGDPGVLAAQYADRPLHLIGPRYFLTYWRLMLRLLTWIPGAVALVVLTVVMIRNDSSADAVGAAVSAGFQAAVQVVFWTTVVFAVLERVDVDPGLPGWTVDALPDAPDERDISLVDTVTALVFIGLFGVVLVVQNFRSWVQGPDGEDVAVLDPALWSGWLPLLLAVLVANAALEVWKHREGRWTGPIVAATSVVSLAFALPFAWLAWRDSLLNPEFVDAVGMNERVLGYVNDGIVAGAVVIVLIEVVDALWKLRRRRLASA</sequence>
<protein>
    <submittedName>
        <fullName evidence="2">Permease prefix domain 1-containing protein</fullName>
    </submittedName>
</protein>
<evidence type="ECO:0000256" key="1">
    <source>
        <dbReference type="SAM" id="Phobius"/>
    </source>
</evidence>
<feature type="transmembrane region" description="Helical" evidence="1">
    <location>
        <begin position="209"/>
        <end position="228"/>
    </location>
</feature>
<keyword evidence="1" id="KW-1133">Transmembrane helix</keyword>
<accession>A0ABN2W1H6</accession>